<feature type="domain" description="HTH cro/C1-type" evidence="1">
    <location>
        <begin position="6"/>
        <end position="46"/>
    </location>
</feature>
<evidence type="ECO:0000259" key="1">
    <source>
        <dbReference type="PROSITE" id="PS50943"/>
    </source>
</evidence>
<dbReference type="EMBL" id="LAZR01010865">
    <property type="protein sequence ID" value="KKM64631.1"/>
    <property type="molecule type" value="Genomic_DNA"/>
</dbReference>
<name>A0A0F9JQC9_9ZZZZ</name>
<proteinExistence type="predicted"/>
<evidence type="ECO:0000313" key="2">
    <source>
        <dbReference type="EMBL" id="KKM64631.1"/>
    </source>
</evidence>
<dbReference type="CDD" id="cd00093">
    <property type="entry name" value="HTH_XRE"/>
    <property type="match status" value="1"/>
</dbReference>
<comment type="caution">
    <text evidence="2">The sequence shown here is derived from an EMBL/GenBank/DDBJ whole genome shotgun (WGS) entry which is preliminary data.</text>
</comment>
<dbReference type="GO" id="GO:0003677">
    <property type="term" value="F:DNA binding"/>
    <property type="evidence" value="ECO:0007669"/>
    <property type="project" value="InterPro"/>
</dbReference>
<sequence>MTPQEFKQTRKDLGLTTRQLARELGLSNKNGDVYIRKIESGASDPSGLLLRCFELLKFEIEMRRFNEEVERKISENYARKEF</sequence>
<protein>
    <recommendedName>
        <fullName evidence="1">HTH cro/C1-type domain-containing protein</fullName>
    </recommendedName>
</protein>
<accession>A0A0F9JQC9</accession>
<dbReference type="InterPro" id="IPR001387">
    <property type="entry name" value="Cro/C1-type_HTH"/>
</dbReference>
<dbReference type="SUPFAM" id="SSF47413">
    <property type="entry name" value="lambda repressor-like DNA-binding domains"/>
    <property type="match status" value="1"/>
</dbReference>
<dbReference type="AlphaFoldDB" id="A0A0F9JQC9"/>
<reference evidence="2" key="1">
    <citation type="journal article" date="2015" name="Nature">
        <title>Complex archaea that bridge the gap between prokaryotes and eukaryotes.</title>
        <authorList>
            <person name="Spang A."/>
            <person name="Saw J.H."/>
            <person name="Jorgensen S.L."/>
            <person name="Zaremba-Niedzwiedzka K."/>
            <person name="Martijn J."/>
            <person name="Lind A.E."/>
            <person name="van Eijk R."/>
            <person name="Schleper C."/>
            <person name="Guy L."/>
            <person name="Ettema T.J."/>
        </authorList>
    </citation>
    <scope>NUCLEOTIDE SEQUENCE</scope>
</reference>
<dbReference type="PROSITE" id="PS50943">
    <property type="entry name" value="HTH_CROC1"/>
    <property type="match status" value="1"/>
</dbReference>
<dbReference type="Gene3D" id="1.10.260.40">
    <property type="entry name" value="lambda repressor-like DNA-binding domains"/>
    <property type="match status" value="1"/>
</dbReference>
<dbReference type="InterPro" id="IPR010982">
    <property type="entry name" value="Lambda_DNA-bd_dom_sf"/>
</dbReference>
<organism evidence="2">
    <name type="scientific">marine sediment metagenome</name>
    <dbReference type="NCBI Taxonomy" id="412755"/>
    <lineage>
        <taxon>unclassified sequences</taxon>
        <taxon>metagenomes</taxon>
        <taxon>ecological metagenomes</taxon>
    </lineage>
</organism>
<gene>
    <name evidence="2" type="ORF">LCGC14_1499490</name>
</gene>